<dbReference type="SMART" id="SM00226">
    <property type="entry name" value="LMWPc"/>
    <property type="match status" value="1"/>
</dbReference>
<dbReference type="Proteomes" id="UP000024942">
    <property type="component" value="Unassembled WGS sequence"/>
</dbReference>
<dbReference type="RefSeq" id="WP_241766852.1">
    <property type="nucleotide sequence ID" value="NZ_ARYL01000002.1"/>
</dbReference>
<dbReference type="PATRIC" id="fig|1280953.3.peg.332"/>
<reference evidence="2 3" key="1">
    <citation type="journal article" date="2014" name="Antonie Van Leeuwenhoek">
        <title>Hyphomonas beringensis sp. nov. and Hyphomonas chukchiensis sp. nov., isolated from surface seawater of the Bering Sea and Chukchi Sea.</title>
        <authorList>
            <person name="Li C."/>
            <person name="Lai Q."/>
            <person name="Li G."/>
            <person name="Dong C."/>
            <person name="Wang J."/>
            <person name="Liao Y."/>
            <person name="Shao Z."/>
        </authorList>
    </citation>
    <scope>NUCLEOTIDE SEQUENCE [LARGE SCALE GENOMIC DNA]</scope>
    <source>
        <strain evidence="2 3">SCH89</strain>
    </source>
</reference>
<evidence type="ECO:0000313" key="3">
    <source>
        <dbReference type="Proteomes" id="UP000024942"/>
    </source>
</evidence>
<evidence type="ECO:0000259" key="1">
    <source>
        <dbReference type="SMART" id="SM00226"/>
    </source>
</evidence>
<dbReference type="STRING" id="1280953.HOC_01646"/>
<dbReference type="Gene3D" id="3.40.50.2300">
    <property type="match status" value="2"/>
</dbReference>
<organism evidence="2 3">
    <name type="scientific">Hyphomonas oceanitis SCH89</name>
    <dbReference type="NCBI Taxonomy" id="1280953"/>
    <lineage>
        <taxon>Bacteria</taxon>
        <taxon>Pseudomonadati</taxon>
        <taxon>Pseudomonadota</taxon>
        <taxon>Alphaproteobacteria</taxon>
        <taxon>Hyphomonadales</taxon>
        <taxon>Hyphomonadaceae</taxon>
        <taxon>Hyphomonas</taxon>
    </lineage>
</organism>
<feature type="domain" description="Phosphotyrosine protein phosphatase I" evidence="1">
    <location>
        <begin position="69"/>
        <end position="171"/>
    </location>
</feature>
<gene>
    <name evidence="2" type="ORF">HOC_01646</name>
</gene>
<evidence type="ECO:0000313" key="2">
    <source>
        <dbReference type="EMBL" id="KDA04001.1"/>
    </source>
</evidence>
<name>A0A059GB15_9PROT</name>
<dbReference type="SUPFAM" id="SSF52788">
    <property type="entry name" value="Phosphotyrosine protein phosphatases I"/>
    <property type="match status" value="1"/>
</dbReference>
<proteinExistence type="predicted"/>
<protein>
    <submittedName>
        <fullName evidence="2">Low molecular weight phosphotyrosine protein phosphatase</fullName>
    </submittedName>
</protein>
<comment type="caution">
    <text evidence="2">The sequence shown here is derived from an EMBL/GenBank/DDBJ whole genome shotgun (WGS) entry which is preliminary data.</text>
</comment>
<dbReference type="InterPro" id="IPR036196">
    <property type="entry name" value="Ptyr_pPase_sf"/>
</dbReference>
<accession>A0A059GB15</accession>
<dbReference type="AlphaFoldDB" id="A0A059GB15"/>
<dbReference type="eggNOG" id="COG4551">
    <property type="taxonomic scope" value="Bacteria"/>
</dbReference>
<keyword evidence="3" id="KW-1185">Reference proteome</keyword>
<dbReference type="InterPro" id="IPR023485">
    <property type="entry name" value="Ptyr_pPase"/>
</dbReference>
<sequence length="177" mass="20570">MSHPVSRAARRALARIHGDRKVEPTYRGFAEKNWKLVYLRHNKLHRARQLGKIWPHKEWKKLMADSEPVKVLFVCSRNQWRSPTGEAVFARVEGVSARSAGTASDARRKISVTDIRWADLILVMEDKHKSRLRAEFRQEVAYKPVHVLDIPDDYKYMDADLVELIRAKAEPLIFDQG</sequence>
<dbReference type="EMBL" id="ARYL01000002">
    <property type="protein sequence ID" value="KDA04001.1"/>
    <property type="molecule type" value="Genomic_DNA"/>
</dbReference>